<dbReference type="PANTHER" id="PTHR36513:SF1">
    <property type="entry name" value="TRANSMEMBRANE PROTEIN"/>
    <property type="match status" value="1"/>
</dbReference>
<keyword evidence="1" id="KW-0732">Signal</keyword>
<dbReference type="InterPro" id="IPR029058">
    <property type="entry name" value="AB_hydrolase_fold"/>
</dbReference>
<reference evidence="2 3" key="1">
    <citation type="journal article" date="2018" name="Appl. Microbiol. Biotechnol.">
        <title>Co-cultivation of the strictly anaerobic methanogen Methanosarcina barkeri with aerobic methanotrophs in an oxygen-limited membrane bioreactor.</title>
        <authorList>
            <person name="In 't Zandt M.H."/>
            <person name="van den Bosch T.J.M."/>
            <person name="Rijkers R."/>
            <person name="van Kessel M.A.H.J."/>
            <person name="Jetten M.S.M."/>
            <person name="Welte C.U."/>
        </authorList>
    </citation>
    <scope>NUCLEOTIDE SEQUENCE [LARGE SCALE GENOMIC DNA]</scope>
    <source>
        <strain evidence="2 3">DSM 17706</strain>
    </source>
</reference>
<dbReference type="InterPro" id="IPR010297">
    <property type="entry name" value="DUF900_hydrolase"/>
</dbReference>
<dbReference type="EMBL" id="PUIV01000005">
    <property type="protein sequence ID" value="PWB94834.1"/>
    <property type="molecule type" value="Genomic_DNA"/>
</dbReference>
<evidence type="ECO:0000313" key="3">
    <source>
        <dbReference type="Proteomes" id="UP000245137"/>
    </source>
</evidence>
<dbReference type="Gene3D" id="3.40.50.1820">
    <property type="entry name" value="alpha/beta hydrolase"/>
    <property type="match status" value="1"/>
</dbReference>
<keyword evidence="3" id="KW-1185">Reference proteome</keyword>
<gene>
    <name evidence="2" type="ORF">C5689_05120</name>
</gene>
<dbReference type="SUPFAM" id="SSF53474">
    <property type="entry name" value="alpha/beta-Hydrolases"/>
    <property type="match status" value="1"/>
</dbReference>
<dbReference type="AlphaFoldDB" id="A0A2U1STA4"/>
<dbReference type="PIRSF" id="PIRSF033909">
    <property type="entry name" value="UCP033909"/>
    <property type="match status" value="1"/>
</dbReference>
<dbReference type="InterPro" id="IPR014586">
    <property type="entry name" value="UCP033909"/>
</dbReference>
<name>A0A2U1STA4_METSR</name>
<dbReference type="OrthoDB" id="9797755at2"/>
<protein>
    <submittedName>
        <fullName evidence="2">Esterase</fullName>
    </submittedName>
</protein>
<dbReference type="PANTHER" id="PTHR36513">
    <property type="entry name" value="ABC TRANSMEMBRANE TYPE-1 DOMAIN-CONTAINING PROTEIN"/>
    <property type="match status" value="1"/>
</dbReference>
<dbReference type="Pfam" id="PF05990">
    <property type="entry name" value="DUF900"/>
    <property type="match status" value="1"/>
</dbReference>
<comment type="caution">
    <text evidence="2">The sequence shown here is derived from an EMBL/GenBank/DDBJ whole genome shotgun (WGS) entry which is preliminary data.</text>
</comment>
<dbReference type="Proteomes" id="UP000245137">
    <property type="component" value="Unassembled WGS sequence"/>
</dbReference>
<dbReference type="PROSITE" id="PS51257">
    <property type="entry name" value="PROKAR_LIPOPROTEIN"/>
    <property type="match status" value="1"/>
</dbReference>
<evidence type="ECO:0000313" key="2">
    <source>
        <dbReference type="EMBL" id="PWB94834.1"/>
    </source>
</evidence>
<feature type="chain" id="PRO_5015465182" evidence="1">
    <location>
        <begin position="24"/>
        <end position="422"/>
    </location>
</feature>
<evidence type="ECO:0000256" key="1">
    <source>
        <dbReference type="SAM" id="SignalP"/>
    </source>
</evidence>
<feature type="signal peptide" evidence="1">
    <location>
        <begin position="1"/>
        <end position="23"/>
    </location>
</feature>
<sequence>MRRSSKRFSRPSLILCLALAASGCGGRPHGVLTPQPQTAGTDRVELLVATTRSDRGAEPGDLFTGERGKGLAFADIAVSIPPDGARQIGEVQWPETLPGDPSREFVTLRADAVDQREAARRFDARIAKAPKRQALVFVHGFNTLFAEAVFRFAQIVHDSGTSALPVLFTWPSRGKLLDYGYDHESASYSRDALEHVLHMLAKDPSVGEISILAHSMGNWVTLEALRQMAIRDRGLPSKIKNVMLAAPDVDYDVFSRQIAEIDERRAIFTLFVSREDEALAASRRVWGDKVRLGAIDPQREPFKDTLEQRRFKVVDLTTVKSSDPLGHGTFAQSPEIVRSIGARLAEGQALADNRAGVGERLGQVATGAASTMGTAASVAVSTPFAIVDPRTRENLGDQLQRLGEHMSDTAAAGADVVAQPLR</sequence>
<dbReference type="RefSeq" id="WP_108916206.1">
    <property type="nucleotide sequence ID" value="NZ_BGJY01000005.1"/>
</dbReference>
<proteinExistence type="predicted"/>
<accession>A0A2U1STA4</accession>
<organism evidence="2 3">
    <name type="scientific">Methylosinus sporium</name>
    <dbReference type="NCBI Taxonomy" id="428"/>
    <lineage>
        <taxon>Bacteria</taxon>
        <taxon>Pseudomonadati</taxon>
        <taxon>Pseudomonadota</taxon>
        <taxon>Alphaproteobacteria</taxon>
        <taxon>Hyphomicrobiales</taxon>
        <taxon>Methylocystaceae</taxon>
        <taxon>Methylosinus</taxon>
    </lineage>
</organism>